<reference evidence="1 2" key="1">
    <citation type="submission" date="2018-05" db="EMBL/GenBank/DDBJ databases">
        <title>Genomic Encyclopedia of Type Strains, Phase IV (KMG-IV): sequencing the most valuable type-strain genomes for metagenomic binning, comparative biology and taxonomic classification.</title>
        <authorList>
            <person name="Goeker M."/>
        </authorList>
    </citation>
    <scope>NUCLEOTIDE SEQUENCE [LARGE SCALE GENOMIC DNA]</scope>
    <source>
        <strain evidence="1 2">DSM 7229</strain>
    </source>
</reference>
<organism evidence="1 2">
    <name type="scientific">Psychrobacter immobilis</name>
    <dbReference type="NCBI Taxonomy" id="498"/>
    <lineage>
        <taxon>Bacteria</taxon>
        <taxon>Pseudomonadati</taxon>
        <taxon>Pseudomonadota</taxon>
        <taxon>Gammaproteobacteria</taxon>
        <taxon>Moraxellales</taxon>
        <taxon>Moraxellaceae</taxon>
        <taxon>Psychrobacter</taxon>
    </lineage>
</organism>
<accession>A0A2V1ZWS4</accession>
<evidence type="ECO:0000313" key="2">
    <source>
        <dbReference type="Proteomes" id="UP000245655"/>
    </source>
</evidence>
<proteinExistence type="predicted"/>
<name>A0A2V1ZWS4_PSYIM</name>
<protein>
    <submittedName>
        <fullName evidence="1">Uncharacterized protein</fullName>
    </submittedName>
</protein>
<dbReference type="AlphaFoldDB" id="A0A2V1ZWS4"/>
<evidence type="ECO:0000313" key="1">
    <source>
        <dbReference type="EMBL" id="PWK10129.1"/>
    </source>
</evidence>
<gene>
    <name evidence="1" type="ORF">C8D84_11038</name>
</gene>
<sequence length="53" mass="6126">MRINSYDKNSYKIVLSKFSKLKVNRPSNFLGSSEEQYNTLTETLGRACINIRP</sequence>
<dbReference type="EMBL" id="QGGM01000010">
    <property type="protein sequence ID" value="PWK10129.1"/>
    <property type="molecule type" value="Genomic_DNA"/>
</dbReference>
<keyword evidence="2" id="KW-1185">Reference proteome</keyword>
<dbReference type="Proteomes" id="UP000245655">
    <property type="component" value="Unassembled WGS sequence"/>
</dbReference>
<comment type="caution">
    <text evidence="1">The sequence shown here is derived from an EMBL/GenBank/DDBJ whole genome shotgun (WGS) entry which is preliminary data.</text>
</comment>